<dbReference type="Proteomes" id="UP000192578">
    <property type="component" value="Unassembled WGS sequence"/>
</dbReference>
<reference evidence="2" key="1">
    <citation type="submission" date="2017-01" db="EMBL/GenBank/DDBJ databases">
        <title>Comparative genomics of anhydrobiosis in the tardigrade Hypsibius dujardini.</title>
        <authorList>
            <person name="Yoshida Y."/>
            <person name="Koutsovoulos G."/>
            <person name="Laetsch D."/>
            <person name="Stevens L."/>
            <person name="Kumar S."/>
            <person name="Horikawa D."/>
            <person name="Ishino K."/>
            <person name="Komine S."/>
            <person name="Tomita M."/>
            <person name="Blaxter M."/>
            <person name="Arakawa K."/>
        </authorList>
    </citation>
    <scope>NUCLEOTIDE SEQUENCE [LARGE SCALE GENOMIC DNA]</scope>
    <source>
        <strain evidence="2">Z151</strain>
    </source>
</reference>
<accession>A0A9X6NIW5</accession>
<proteinExistence type="predicted"/>
<dbReference type="EMBL" id="MTYJ01000441">
    <property type="protein sequence ID" value="OWA54677.1"/>
    <property type="molecule type" value="Genomic_DNA"/>
</dbReference>
<gene>
    <name evidence="1" type="ORF">BV898_19076</name>
</gene>
<evidence type="ECO:0000313" key="2">
    <source>
        <dbReference type="Proteomes" id="UP000192578"/>
    </source>
</evidence>
<dbReference type="OrthoDB" id="5978344at2759"/>
<name>A0A9X6NIW5_HYPEX</name>
<sequence length="93" mass="10739">MMSLQMVVFRKTIRCRKNRIPQPKPSSLQLFPQPLTETAVQRRIEALVGIFRTADVKERIKSSTEEQYDRMKIFLTNISNLIKDIEDAAAESA</sequence>
<protein>
    <submittedName>
        <fullName evidence="1">Uncharacterized protein</fullName>
    </submittedName>
</protein>
<dbReference type="AlphaFoldDB" id="A0A9X6NIW5"/>
<organism evidence="1 2">
    <name type="scientific">Hypsibius exemplaris</name>
    <name type="common">Freshwater tardigrade</name>
    <dbReference type="NCBI Taxonomy" id="2072580"/>
    <lineage>
        <taxon>Eukaryota</taxon>
        <taxon>Metazoa</taxon>
        <taxon>Ecdysozoa</taxon>
        <taxon>Tardigrada</taxon>
        <taxon>Eutardigrada</taxon>
        <taxon>Parachela</taxon>
        <taxon>Hypsibioidea</taxon>
        <taxon>Hypsibiidae</taxon>
        <taxon>Hypsibius</taxon>
    </lineage>
</organism>
<evidence type="ECO:0000313" key="1">
    <source>
        <dbReference type="EMBL" id="OWA54677.1"/>
    </source>
</evidence>
<keyword evidence="2" id="KW-1185">Reference proteome</keyword>
<comment type="caution">
    <text evidence="1">The sequence shown here is derived from an EMBL/GenBank/DDBJ whole genome shotgun (WGS) entry which is preliminary data.</text>
</comment>